<sequence length="172" mass="19919">MKYDLLRILLVDDNQFIRVMVREILRSVGVQKIYEARDGAEGLQIMRDHEVDVVMTDLSMQPLDGIDFVRLLRNSPDSPNMMAPVIMITAHSTLARVKEARDAGVSEILTKPLTARGVIERLHQAIEFPRPFVRCDDYFGPDRRRKDDPKFEGPWRRHTDPPYLRNAPKPRV</sequence>
<dbReference type="OrthoDB" id="9786548at2"/>
<feature type="compositionally biased region" description="Basic and acidic residues" evidence="2">
    <location>
        <begin position="139"/>
        <end position="160"/>
    </location>
</feature>
<keyword evidence="1" id="KW-0597">Phosphoprotein</keyword>
<dbReference type="PANTHER" id="PTHR43228">
    <property type="entry name" value="TWO-COMPONENT RESPONSE REGULATOR"/>
    <property type="match status" value="1"/>
</dbReference>
<evidence type="ECO:0000256" key="1">
    <source>
        <dbReference type="PROSITE-ProRule" id="PRU00169"/>
    </source>
</evidence>
<dbReference type="InterPro" id="IPR011006">
    <property type="entry name" value="CheY-like_superfamily"/>
</dbReference>
<dbReference type="EMBL" id="QFYS01000006">
    <property type="protein sequence ID" value="RAK64252.1"/>
    <property type="molecule type" value="Genomic_DNA"/>
</dbReference>
<organism evidence="4 5">
    <name type="scientific">Phenylobacterium kunshanense</name>
    <dbReference type="NCBI Taxonomy" id="1445034"/>
    <lineage>
        <taxon>Bacteria</taxon>
        <taxon>Pseudomonadati</taxon>
        <taxon>Pseudomonadota</taxon>
        <taxon>Alphaproteobacteria</taxon>
        <taxon>Caulobacterales</taxon>
        <taxon>Caulobacteraceae</taxon>
        <taxon>Phenylobacterium</taxon>
    </lineage>
</organism>
<dbReference type="PROSITE" id="PS50110">
    <property type="entry name" value="RESPONSE_REGULATORY"/>
    <property type="match status" value="1"/>
</dbReference>
<evidence type="ECO:0000256" key="2">
    <source>
        <dbReference type="SAM" id="MobiDB-lite"/>
    </source>
</evidence>
<protein>
    <submittedName>
        <fullName evidence="4">Response regulator</fullName>
    </submittedName>
</protein>
<accession>A0A328BAA4</accession>
<reference evidence="4 5" key="1">
    <citation type="submission" date="2018-05" db="EMBL/GenBank/DDBJ databases">
        <authorList>
            <person name="Lanie J.A."/>
            <person name="Ng W.-L."/>
            <person name="Kazmierczak K.M."/>
            <person name="Andrzejewski T.M."/>
            <person name="Davidsen T.M."/>
            <person name="Wayne K.J."/>
            <person name="Tettelin H."/>
            <person name="Glass J.I."/>
            <person name="Rusch D."/>
            <person name="Podicherti R."/>
            <person name="Tsui H.-C.T."/>
            <person name="Winkler M.E."/>
        </authorList>
    </citation>
    <scope>NUCLEOTIDE SEQUENCE [LARGE SCALE GENOMIC DNA]</scope>
    <source>
        <strain evidence="4 5">BUT-10</strain>
    </source>
</reference>
<feature type="domain" description="Response regulatory" evidence="3">
    <location>
        <begin position="7"/>
        <end position="126"/>
    </location>
</feature>
<feature type="modified residue" description="4-aspartylphosphate" evidence="1">
    <location>
        <position position="57"/>
    </location>
</feature>
<dbReference type="RefSeq" id="WP_111276639.1">
    <property type="nucleotide sequence ID" value="NZ_QFYS01000006.1"/>
</dbReference>
<dbReference type="SUPFAM" id="SSF52172">
    <property type="entry name" value="CheY-like"/>
    <property type="match status" value="1"/>
</dbReference>
<dbReference type="AlphaFoldDB" id="A0A328BAA4"/>
<dbReference type="GO" id="GO:0000160">
    <property type="term" value="P:phosphorelay signal transduction system"/>
    <property type="evidence" value="ECO:0007669"/>
    <property type="project" value="InterPro"/>
</dbReference>
<feature type="region of interest" description="Disordered" evidence="2">
    <location>
        <begin position="139"/>
        <end position="172"/>
    </location>
</feature>
<dbReference type="InterPro" id="IPR001789">
    <property type="entry name" value="Sig_transdc_resp-reg_receiver"/>
</dbReference>
<dbReference type="PANTHER" id="PTHR43228:SF1">
    <property type="entry name" value="TWO-COMPONENT RESPONSE REGULATOR ARR22"/>
    <property type="match status" value="1"/>
</dbReference>
<comment type="caution">
    <text evidence="4">The sequence shown here is derived from an EMBL/GenBank/DDBJ whole genome shotgun (WGS) entry which is preliminary data.</text>
</comment>
<dbReference type="Pfam" id="PF00072">
    <property type="entry name" value="Response_reg"/>
    <property type="match status" value="1"/>
</dbReference>
<gene>
    <name evidence="4" type="ORF">DJ019_13820</name>
</gene>
<evidence type="ECO:0000313" key="4">
    <source>
        <dbReference type="EMBL" id="RAK64252.1"/>
    </source>
</evidence>
<name>A0A328BAA4_9CAUL</name>
<proteinExistence type="predicted"/>
<dbReference type="Gene3D" id="3.40.50.2300">
    <property type="match status" value="1"/>
</dbReference>
<dbReference type="Proteomes" id="UP000249524">
    <property type="component" value="Unassembled WGS sequence"/>
</dbReference>
<evidence type="ECO:0000313" key="5">
    <source>
        <dbReference type="Proteomes" id="UP000249524"/>
    </source>
</evidence>
<dbReference type="InterPro" id="IPR052048">
    <property type="entry name" value="ST_Response_Regulator"/>
</dbReference>
<dbReference type="SMART" id="SM00448">
    <property type="entry name" value="REC"/>
    <property type="match status" value="1"/>
</dbReference>
<keyword evidence="5" id="KW-1185">Reference proteome</keyword>
<evidence type="ECO:0000259" key="3">
    <source>
        <dbReference type="PROSITE" id="PS50110"/>
    </source>
</evidence>